<proteinExistence type="predicted"/>
<evidence type="ECO:0000256" key="3">
    <source>
        <dbReference type="ARBA" id="ARBA00022692"/>
    </source>
</evidence>
<feature type="transmembrane region" description="Helical" evidence="6">
    <location>
        <begin position="474"/>
        <end position="497"/>
    </location>
</feature>
<protein>
    <submittedName>
        <fullName evidence="8">High-affinity inorganic phosphate transporter and low-affinity manganese transporter</fullName>
    </submittedName>
</protein>
<accession>A0A1E4RTP0</accession>
<evidence type="ECO:0000256" key="5">
    <source>
        <dbReference type="ARBA" id="ARBA00023136"/>
    </source>
</evidence>
<dbReference type="Gene3D" id="1.20.1250.20">
    <property type="entry name" value="MFS general substrate transporter like domains"/>
    <property type="match status" value="1"/>
</dbReference>
<keyword evidence="3 6" id="KW-0812">Transmembrane</keyword>
<dbReference type="EMBL" id="KV453956">
    <property type="protein sequence ID" value="ODV70643.1"/>
    <property type="molecule type" value="Genomic_DNA"/>
</dbReference>
<feature type="transmembrane region" description="Helical" evidence="6">
    <location>
        <begin position="338"/>
        <end position="362"/>
    </location>
</feature>
<evidence type="ECO:0000313" key="9">
    <source>
        <dbReference type="Proteomes" id="UP000094389"/>
    </source>
</evidence>
<evidence type="ECO:0000256" key="4">
    <source>
        <dbReference type="ARBA" id="ARBA00022989"/>
    </source>
</evidence>
<evidence type="ECO:0000256" key="2">
    <source>
        <dbReference type="ARBA" id="ARBA00022448"/>
    </source>
</evidence>
<dbReference type="InterPro" id="IPR005828">
    <property type="entry name" value="MFS_sugar_transport-like"/>
</dbReference>
<feature type="transmembrane region" description="Helical" evidence="6">
    <location>
        <begin position="153"/>
        <end position="173"/>
    </location>
</feature>
<keyword evidence="2" id="KW-0813">Transport</keyword>
<feature type="domain" description="Major facilitator superfamily (MFS) profile" evidence="7">
    <location>
        <begin position="65"/>
        <end position="528"/>
    </location>
</feature>
<feature type="transmembrane region" description="Helical" evidence="6">
    <location>
        <begin position="414"/>
        <end position="431"/>
    </location>
</feature>
<dbReference type="GeneID" id="30987490"/>
<dbReference type="SUPFAM" id="SSF103473">
    <property type="entry name" value="MFS general substrate transporter"/>
    <property type="match status" value="1"/>
</dbReference>
<feature type="transmembrane region" description="Helical" evidence="6">
    <location>
        <begin position="382"/>
        <end position="402"/>
    </location>
</feature>
<dbReference type="PANTHER" id="PTHR23511:SF4">
    <property type="entry name" value="MAJOR FACILITATOR SUPERFAMILY (MFS) PROFILE DOMAIN-CONTAINING PROTEIN"/>
    <property type="match status" value="1"/>
</dbReference>
<evidence type="ECO:0000259" key="7">
    <source>
        <dbReference type="PROSITE" id="PS50850"/>
    </source>
</evidence>
<dbReference type="OMA" id="TNICAIF"/>
<comment type="subcellular location">
    <subcellularLocation>
        <location evidence="1">Membrane</location>
        <topology evidence="1">Multi-pass membrane protein</topology>
    </subcellularLocation>
</comment>
<feature type="transmembrane region" description="Helical" evidence="6">
    <location>
        <begin position="108"/>
        <end position="124"/>
    </location>
</feature>
<dbReference type="Proteomes" id="UP000094389">
    <property type="component" value="Unassembled WGS sequence"/>
</dbReference>
<dbReference type="PROSITE" id="PS50850">
    <property type="entry name" value="MFS"/>
    <property type="match status" value="1"/>
</dbReference>
<dbReference type="OrthoDB" id="3936150at2759"/>
<keyword evidence="4 6" id="KW-1133">Transmembrane helix</keyword>
<feature type="transmembrane region" description="Helical" evidence="6">
    <location>
        <begin position="194"/>
        <end position="212"/>
    </location>
</feature>
<dbReference type="CDD" id="cd17316">
    <property type="entry name" value="MFS_SV2_like"/>
    <property type="match status" value="1"/>
</dbReference>
<organism evidence="8 9">
    <name type="scientific">Cyberlindnera jadinii (strain ATCC 18201 / CBS 1600 / BCRC 20928 / JCM 3617 / NBRC 0987 / NRRL Y-1542)</name>
    <name type="common">Torula yeast</name>
    <name type="synonym">Candida utilis</name>
    <dbReference type="NCBI Taxonomy" id="983966"/>
    <lineage>
        <taxon>Eukaryota</taxon>
        <taxon>Fungi</taxon>
        <taxon>Dikarya</taxon>
        <taxon>Ascomycota</taxon>
        <taxon>Saccharomycotina</taxon>
        <taxon>Saccharomycetes</taxon>
        <taxon>Phaffomycetales</taxon>
        <taxon>Phaffomycetaceae</taxon>
        <taxon>Cyberlindnera</taxon>
    </lineage>
</organism>
<keyword evidence="9" id="KW-1185">Reference proteome</keyword>
<feature type="transmembrane region" description="Helical" evidence="6">
    <location>
        <begin position="503"/>
        <end position="524"/>
    </location>
</feature>
<dbReference type="Pfam" id="PF00083">
    <property type="entry name" value="Sugar_tr"/>
    <property type="match status" value="1"/>
</dbReference>
<dbReference type="GO" id="GO:0022857">
    <property type="term" value="F:transmembrane transporter activity"/>
    <property type="evidence" value="ECO:0007669"/>
    <property type="project" value="InterPro"/>
</dbReference>
<evidence type="ECO:0000313" key="8">
    <source>
        <dbReference type="EMBL" id="ODV70643.1"/>
    </source>
</evidence>
<name>A0A1E4RTP0_CYBJN</name>
<dbReference type="GO" id="GO:0016020">
    <property type="term" value="C:membrane"/>
    <property type="evidence" value="ECO:0007669"/>
    <property type="project" value="UniProtKB-SubCell"/>
</dbReference>
<feature type="transmembrane region" description="Helical" evidence="6">
    <location>
        <begin position="443"/>
        <end position="462"/>
    </location>
</feature>
<dbReference type="AlphaFoldDB" id="A0A1E4RTP0"/>
<dbReference type="InterPro" id="IPR020846">
    <property type="entry name" value="MFS_dom"/>
</dbReference>
<feature type="transmembrane region" description="Helical" evidence="6">
    <location>
        <begin position="235"/>
        <end position="252"/>
    </location>
</feature>
<dbReference type="InterPro" id="IPR036259">
    <property type="entry name" value="MFS_trans_sf"/>
</dbReference>
<evidence type="ECO:0000256" key="1">
    <source>
        <dbReference type="ARBA" id="ARBA00004141"/>
    </source>
</evidence>
<gene>
    <name evidence="8" type="ORF">CYBJADRAFT_133162</name>
</gene>
<sequence length="532" mass="58623">MADFNFEKQNLPQKVVQADSSLDIETGRVSLQSEYVEVEGNDPILAEKIHLINDAIDEIGFTWYHAKLFCIAGCGYSIDSQMEMVQVTVRVYVDYQMLGSGFPISTEIFYAGLIAGSIVFGMGCDLIGRKLVFNSSILLTSIFGFFTGGTDNYPMYCIFMFLSSMAAGGNLATDVSVFLEYLPSRYQWMNSSMALFWGIGQTIAALISWAFIPSNSCAGPEYCPSSINRGWRYCWYVNSAICLLAALARLFFLKMDETPKHLVTTGRDAEAVEVLQKIANKYQRTMSLTLEQLESCGPIKQDYFDPSKDGYNIKALGKAMLTNLAILFQSKRVARSTILIILSWAFIGLSYSTFYNFIYVYIASHGGDTATSTYNAYRNNVLANFTGIFGPILAGFTILIRFKMFSREFVFGRRGTMIFGSLASMAILFAYTSVRTAAGDAGFSAATYFFTNVYYAALYAYTPEVFPTKARGTGVGVCLIAGRIFGAFAPVINYFGAQSGSSVPIWVCGAVIGCLSILAALMPFEPSLKRTV</sequence>
<evidence type="ECO:0000256" key="6">
    <source>
        <dbReference type="SAM" id="Phobius"/>
    </source>
</evidence>
<keyword evidence="5 6" id="KW-0472">Membrane</keyword>
<dbReference type="RefSeq" id="XP_020067682.1">
    <property type="nucleotide sequence ID" value="XM_020213094.1"/>
</dbReference>
<dbReference type="PANTHER" id="PTHR23511">
    <property type="entry name" value="SYNAPTIC VESICLE GLYCOPROTEIN 2"/>
    <property type="match status" value="1"/>
</dbReference>
<reference evidence="8 9" key="1">
    <citation type="journal article" date="2016" name="Proc. Natl. Acad. Sci. U.S.A.">
        <title>Comparative genomics of biotechnologically important yeasts.</title>
        <authorList>
            <person name="Riley R."/>
            <person name="Haridas S."/>
            <person name="Wolfe K.H."/>
            <person name="Lopes M.R."/>
            <person name="Hittinger C.T."/>
            <person name="Goeker M."/>
            <person name="Salamov A.A."/>
            <person name="Wisecaver J.H."/>
            <person name="Long T.M."/>
            <person name="Calvey C.H."/>
            <person name="Aerts A.L."/>
            <person name="Barry K.W."/>
            <person name="Choi C."/>
            <person name="Clum A."/>
            <person name="Coughlan A.Y."/>
            <person name="Deshpande S."/>
            <person name="Douglass A.P."/>
            <person name="Hanson S.J."/>
            <person name="Klenk H.-P."/>
            <person name="LaButti K.M."/>
            <person name="Lapidus A."/>
            <person name="Lindquist E.A."/>
            <person name="Lipzen A.M."/>
            <person name="Meier-Kolthoff J.P."/>
            <person name="Ohm R.A."/>
            <person name="Otillar R.P."/>
            <person name="Pangilinan J.L."/>
            <person name="Peng Y."/>
            <person name="Rokas A."/>
            <person name="Rosa C.A."/>
            <person name="Scheuner C."/>
            <person name="Sibirny A.A."/>
            <person name="Slot J.C."/>
            <person name="Stielow J.B."/>
            <person name="Sun H."/>
            <person name="Kurtzman C.P."/>
            <person name="Blackwell M."/>
            <person name="Grigoriev I.V."/>
            <person name="Jeffries T.W."/>
        </authorList>
    </citation>
    <scope>NUCLEOTIDE SEQUENCE [LARGE SCALE GENOMIC DNA]</scope>
    <source>
        <strain evidence="9">ATCC 18201 / CBS 1600 / BCRC 20928 / JCM 3617 / NBRC 0987 / NRRL Y-1542</strain>
    </source>
</reference>
<feature type="transmembrane region" description="Helical" evidence="6">
    <location>
        <begin position="131"/>
        <end position="147"/>
    </location>
</feature>